<gene>
    <name evidence="1" type="ORF">SAMN04487924_107115</name>
</gene>
<proteinExistence type="predicted"/>
<dbReference type="EMBL" id="FNRP01000007">
    <property type="protein sequence ID" value="SEA50393.1"/>
    <property type="molecule type" value="Genomic_DNA"/>
</dbReference>
<sequence length="41" mass="4866">MEINTKIKYYQTYSIPLDIDYANLKEGRNEEYGDYCLKNGV</sequence>
<evidence type="ECO:0000313" key="1">
    <source>
        <dbReference type="EMBL" id="SEA50393.1"/>
    </source>
</evidence>
<name>A0A1H4BQI8_9BACE</name>
<reference evidence="1 2" key="1">
    <citation type="submission" date="2016-10" db="EMBL/GenBank/DDBJ databases">
        <authorList>
            <person name="de Groot N.N."/>
        </authorList>
    </citation>
    <scope>NUCLEOTIDE SEQUENCE [LARGE SCALE GENOMIC DNA]</scope>
    <source>
        <strain evidence="1 2">NLAE-zl-G339</strain>
    </source>
</reference>
<dbReference type="Proteomes" id="UP000183040">
    <property type="component" value="Unassembled WGS sequence"/>
</dbReference>
<evidence type="ECO:0000313" key="2">
    <source>
        <dbReference type="Proteomes" id="UP000183040"/>
    </source>
</evidence>
<protein>
    <submittedName>
        <fullName evidence="1">Uncharacterized protein</fullName>
    </submittedName>
</protein>
<organism evidence="1 2">
    <name type="scientific">Bacteroides xylanisolvens</name>
    <dbReference type="NCBI Taxonomy" id="371601"/>
    <lineage>
        <taxon>Bacteria</taxon>
        <taxon>Pseudomonadati</taxon>
        <taxon>Bacteroidota</taxon>
        <taxon>Bacteroidia</taxon>
        <taxon>Bacteroidales</taxon>
        <taxon>Bacteroidaceae</taxon>
        <taxon>Bacteroides</taxon>
    </lineage>
</organism>
<dbReference type="AlphaFoldDB" id="A0A1H4BQI8"/>
<accession>A0A1H4BQI8</accession>